<reference evidence="1 2" key="1">
    <citation type="journal article" date="2014" name="Genome Announc.">
        <title>Draft Genome Sequences of Three Strains of Bacteroides pyogenes Isolated from a Cat and Swine.</title>
        <authorList>
            <person name="Sakamoto M."/>
            <person name="Oshima K."/>
            <person name="Suda W."/>
            <person name="Kitamura K."/>
            <person name="Iida T."/>
            <person name="Hattori M."/>
            <person name="Ohkuma M."/>
        </authorList>
    </citation>
    <scope>NUCLEOTIDE SEQUENCE [LARGE SCALE GENOMIC DNA]</scope>
    <source>
        <strain evidence="1 2">JCM 6292</strain>
    </source>
</reference>
<evidence type="ECO:0000313" key="1">
    <source>
        <dbReference type="EMBL" id="GAE14309.1"/>
    </source>
</evidence>
<name>W4P586_9BACE</name>
<evidence type="ECO:0000313" key="2">
    <source>
        <dbReference type="Proteomes" id="UP000018861"/>
    </source>
</evidence>
<sequence>MHHRTTKETKQCFRHDSEELFHNIYSFRSKDRTFSVKLHTYGTGEQPFSQI</sequence>
<comment type="caution">
    <text evidence="1">The sequence shown here is derived from an EMBL/GenBank/DDBJ whole genome shotgun (WGS) entry which is preliminary data.</text>
</comment>
<dbReference type="AlphaFoldDB" id="W4P586"/>
<gene>
    <name evidence="1" type="ORF">JCM6292_431</name>
</gene>
<accession>W4P586</accession>
<organism evidence="1 2">
    <name type="scientific">Bacteroides pyogenes JCM 6292</name>
    <dbReference type="NCBI Taxonomy" id="1235809"/>
    <lineage>
        <taxon>Bacteria</taxon>
        <taxon>Pseudomonadati</taxon>
        <taxon>Bacteroidota</taxon>
        <taxon>Bacteroidia</taxon>
        <taxon>Bacteroidales</taxon>
        <taxon>Bacteroidaceae</taxon>
        <taxon>Bacteroides</taxon>
    </lineage>
</organism>
<dbReference type="Proteomes" id="UP000018861">
    <property type="component" value="Unassembled WGS sequence"/>
</dbReference>
<dbReference type="EMBL" id="BAIQ01000003">
    <property type="protein sequence ID" value="GAE14309.1"/>
    <property type="molecule type" value="Genomic_DNA"/>
</dbReference>
<protein>
    <submittedName>
        <fullName evidence="1">Uncharacterized protein</fullName>
    </submittedName>
</protein>
<proteinExistence type="predicted"/>